<gene>
    <name evidence="1" type="ORF">A4U43_C07F14290</name>
</gene>
<sequence>MIEIEMLHNLLNASSSCSIAIIYCSLQSVRHCCVLGSLSAWSMAPVMYPIVSRRIVELLNRHYILLIAVSEALLRVGLALRLVHGSGYVPDCLGGVLVGEADGDGAELLGVRLVGEGFGGQGLDADVGVVGQFACRFDLIWPGLDSGSGLLGLGL</sequence>
<dbReference type="AlphaFoldDB" id="A0A5P1EC55"/>
<proteinExistence type="predicted"/>
<dbReference type="Gramene" id="ONK63363">
    <property type="protein sequence ID" value="ONK63363"/>
    <property type="gene ID" value="A4U43_C07F14290"/>
</dbReference>
<dbReference type="EMBL" id="CM007387">
    <property type="protein sequence ID" value="ONK63363.1"/>
    <property type="molecule type" value="Genomic_DNA"/>
</dbReference>
<reference evidence="2" key="1">
    <citation type="journal article" date="2017" name="Nat. Commun.">
        <title>The asparagus genome sheds light on the origin and evolution of a young Y chromosome.</title>
        <authorList>
            <person name="Harkess A."/>
            <person name="Zhou J."/>
            <person name="Xu C."/>
            <person name="Bowers J.E."/>
            <person name="Van der Hulst R."/>
            <person name="Ayyampalayam S."/>
            <person name="Mercati F."/>
            <person name="Riccardi P."/>
            <person name="McKain M.R."/>
            <person name="Kakrana A."/>
            <person name="Tang H."/>
            <person name="Ray J."/>
            <person name="Groenendijk J."/>
            <person name="Arikit S."/>
            <person name="Mathioni S.M."/>
            <person name="Nakano M."/>
            <person name="Shan H."/>
            <person name="Telgmann-Rauber A."/>
            <person name="Kanno A."/>
            <person name="Yue Z."/>
            <person name="Chen H."/>
            <person name="Li W."/>
            <person name="Chen Y."/>
            <person name="Xu X."/>
            <person name="Zhang Y."/>
            <person name="Luo S."/>
            <person name="Chen H."/>
            <person name="Gao J."/>
            <person name="Mao Z."/>
            <person name="Pires J.C."/>
            <person name="Luo M."/>
            <person name="Kudrna D."/>
            <person name="Wing R.A."/>
            <person name="Meyers B.C."/>
            <person name="Yi K."/>
            <person name="Kong H."/>
            <person name="Lavrijsen P."/>
            <person name="Sunseri F."/>
            <person name="Falavigna A."/>
            <person name="Ye Y."/>
            <person name="Leebens-Mack J.H."/>
            <person name="Chen G."/>
        </authorList>
    </citation>
    <scope>NUCLEOTIDE SEQUENCE [LARGE SCALE GENOMIC DNA]</scope>
    <source>
        <strain evidence="2">cv. DH0086</strain>
    </source>
</reference>
<dbReference type="Proteomes" id="UP000243459">
    <property type="component" value="Chromosome 7"/>
</dbReference>
<protein>
    <submittedName>
        <fullName evidence="1">Uncharacterized protein</fullName>
    </submittedName>
</protein>
<keyword evidence="2" id="KW-1185">Reference proteome</keyword>
<organism evidence="1 2">
    <name type="scientific">Asparagus officinalis</name>
    <name type="common">Garden asparagus</name>
    <dbReference type="NCBI Taxonomy" id="4686"/>
    <lineage>
        <taxon>Eukaryota</taxon>
        <taxon>Viridiplantae</taxon>
        <taxon>Streptophyta</taxon>
        <taxon>Embryophyta</taxon>
        <taxon>Tracheophyta</taxon>
        <taxon>Spermatophyta</taxon>
        <taxon>Magnoliopsida</taxon>
        <taxon>Liliopsida</taxon>
        <taxon>Asparagales</taxon>
        <taxon>Asparagaceae</taxon>
        <taxon>Asparagoideae</taxon>
        <taxon>Asparagus</taxon>
    </lineage>
</organism>
<evidence type="ECO:0000313" key="2">
    <source>
        <dbReference type="Proteomes" id="UP000243459"/>
    </source>
</evidence>
<name>A0A5P1EC55_ASPOF</name>
<accession>A0A5P1EC55</accession>
<evidence type="ECO:0000313" key="1">
    <source>
        <dbReference type="EMBL" id="ONK63363.1"/>
    </source>
</evidence>